<dbReference type="SUPFAM" id="SSF56436">
    <property type="entry name" value="C-type lectin-like"/>
    <property type="match status" value="1"/>
</dbReference>
<dbReference type="AlphaFoldDB" id="A0A8S1E8Y7"/>
<dbReference type="InterPro" id="IPR016187">
    <property type="entry name" value="CTDL_fold"/>
</dbReference>
<dbReference type="Gene3D" id="3.10.100.10">
    <property type="entry name" value="Mannose-Binding Protein A, subunit A"/>
    <property type="match status" value="1"/>
</dbReference>
<dbReference type="SMART" id="SM00034">
    <property type="entry name" value="CLECT"/>
    <property type="match status" value="1"/>
</dbReference>
<dbReference type="CDD" id="cd00037">
    <property type="entry name" value="CLECT"/>
    <property type="match status" value="1"/>
</dbReference>
<keyword evidence="2" id="KW-1133">Transmembrane helix</keyword>
<keyword evidence="1" id="KW-0175">Coiled coil</keyword>
<evidence type="ECO:0000256" key="1">
    <source>
        <dbReference type="SAM" id="Coils"/>
    </source>
</evidence>
<evidence type="ECO:0000313" key="6">
    <source>
        <dbReference type="Proteomes" id="UP000494165"/>
    </source>
</evidence>
<name>A0A8S1E8Y7_9INSE</name>
<evidence type="ECO:0000313" key="5">
    <source>
        <dbReference type="EMBL" id="CAB3386692.1"/>
    </source>
</evidence>
<protein>
    <recommendedName>
        <fullName evidence="3">C-type lectin domain-containing protein</fullName>
    </recommendedName>
</protein>
<evidence type="ECO:0000256" key="2">
    <source>
        <dbReference type="SAM" id="Phobius"/>
    </source>
</evidence>
<feature type="domain" description="C-type lectin" evidence="3">
    <location>
        <begin position="174"/>
        <end position="298"/>
    </location>
</feature>
<accession>A0A8S1E8Y7</accession>
<dbReference type="InterPro" id="IPR001304">
    <property type="entry name" value="C-type_lectin-like"/>
</dbReference>
<comment type="caution">
    <text evidence="5">The sequence shown here is derived from an EMBL/GenBank/DDBJ whole genome shotgun (WGS) entry which is preliminary data.</text>
</comment>
<evidence type="ECO:0000259" key="3">
    <source>
        <dbReference type="PROSITE" id="PS50041"/>
    </source>
</evidence>
<feature type="transmembrane region" description="Helical" evidence="2">
    <location>
        <begin position="93"/>
        <end position="126"/>
    </location>
</feature>
<organism evidence="5 6">
    <name type="scientific">Cloeon dipterum</name>
    <dbReference type="NCBI Taxonomy" id="197152"/>
    <lineage>
        <taxon>Eukaryota</taxon>
        <taxon>Metazoa</taxon>
        <taxon>Ecdysozoa</taxon>
        <taxon>Arthropoda</taxon>
        <taxon>Hexapoda</taxon>
        <taxon>Insecta</taxon>
        <taxon>Pterygota</taxon>
        <taxon>Palaeoptera</taxon>
        <taxon>Ephemeroptera</taxon>
        <taxon>Pisciforma</taxon>
        <taxon>Baetidae</taxon>
        <taxon>Cloeon</taxon>
    </lineage>
</organism>
<dbReference type="PANTHER" id="PTHR22802:SF465">
    <property type="entry name" value="AT17652P-RELATED"/>
    <property type="match status" value="1"/>
</dbReference>
<reference evidence="5 6" key="1">
    <citation type="submission" date="2020-04" db="EMBL/GenBank/DDBJ databases">
        <authorList>
            <person name="Alioto T."/>
            <person name="Alioto T."/>
            <person name="Gomez Garrido J."/>
        </authorList>
    </citation>
    <scope>NUCLEOTIDE SEQUENCE [LARGE SCALE GENOMIC DNA]</scope>
</reference>
<dbReference type="PANTHER" id="PTHR22802">
    <property type="entry name" value="C-TYPE LECTIN SUPERFAMILY MEMBER"/>
    <property type="match status" value="1"/>
</dbReference>
<evidence type="ECO:0000313" key="4">
    <source>
        <dbReference type="EMBL" id="CAB3380433.1"/>
    </source>
</evidence>
<dbReference type="InterPro" id="IPR051004">
    <property type="entry name" value="DC-SIGN_domain-containing"/>
</dbReference>
<keyword evidence="2" id="KW-0812">Transmembrane</keyword>
<dbReference type="InterPro" id="IPR016186">
    <property type="entry name" value="C-type_lectin-like/link_sf"/>
</dbReference>
<feature type="coiled-coil region" evidence="1">
    <location>
        <begin position="307"/>
        <end position="334"/>
    </location>
</feature>
<keyword evidence="2" id="KW-0472">Membrane</keyword>
<dbReference type="EMBL" id="CADEPI010000208">
    <property type="protein sequence ID" value="CAB3380433.1"/>
    <property type="molecule type" value="Genomic_DNA"/>
</dbReference>
<dbReference type="PROSITE" id="PS50041">
    <property type="entry name" value="C_TYPE_LECTIN_2"/>
    <property type="match status" value="1"/>
</dbReference>
<dbReference type="EMBL" id="CADEPI010000501">
    <property type="protein sequence ID" value="CAB3386692.1"/>
    <property type="molecule type" value="Genomic_DNA"/>
</dbReference>
<gene>
    <name evidence="5" type="ORF">CLODIP_2_CD09626</name>
    <name evidence="4" type="ORF">CLODIP_2_CD12676</name>
</gene>
<dbReference type="Pfam" id="PF00059">
    <property type="entry name" value="Lectin_C"/>
    <property type="match status" value="1"/>
</dbReference>
<sequence length="360" mass="40638">MGLKVALFALILGSFLVPGYYCGNFADIIRGLPDKFEESPSSRALSWPVLKHSTPRALLPFYMIAEHLLDTFSNGGLKTQFLSLQKSCSLSSLTVLIIPTLLAVIAAVAIIALLIPNIILTILALVTNLLRLTGKQGIFRAGINEEYGNCNSQVLRLIKHDCAYRARDLNMVALADKEYYFSHSSIKLRWDEAQDFCRARCQQLVSIEDPFEETELFTHLKSMADESGEVEPFWTSGSYKNGKYKWLSTGRDFGHINLAPPRQRGRQVDSSCVGMATVRNETAWIGAPCEQMSRFVCEKPLQLAYRDHFLYEQMKREEDEKKQHEDELAAATTELTLEGNTIPIPSALETKFNEIRRRYG</sequence>
<keyword evidence="6" id="KW-1185">Reference proteome</keyword>
<proteinExistence type="predicted"/>
<dbReference type="Proteomes" id="UP000494165">
    <property type="component" value="Unassembled WGS sequence"/>
</dbReference>